<accession>A0ABY8ADS3</accession>
<evidence type="ECO:0000313" key="3">
    <source>
        <dbReference type="Proteomes" id="UP001218629"/>
    </source>
</evidence>
<protein>
    <submittedName>
        <fullName evidence="2">Uncharacterized protein</fullName>
    </submittedName>
</protein>
<sequence>MTICASEDASALDSPPRAALTLAADGSYAARLARHDDAAGSWYPERWTIGGPEPYAVPLAGSQPEEPDSALLPLADGRVVIVRRVADRFTVSLLSPTGPGTQEVLVGAVAARALSLLPPAPGGTLGYALAPGAESTALWRVHGGTGGPERVAVVPGRCTGGVWLDHDGRLLAVDREVAGRTKTVLLDLARDAEISPLLQITEESDDRLLLADPDSGLLLVRSDAPGHDRLGWGVLGSSLPVRFPECLRAPDMAVTPFAIQPGRALLPESCAVAFRLDGPAGTRLGVWRPPERQLRQFPAPEGWLAGSGRWTPDGELLLPYTTAAVSCGVARMAVPLGPLEPVAGTGGPRTEEAPAAGVPVAVREEREGPEAAVPTGGVADAKIPEVAVPPDPGPPDGGEIVLETSDIVADSTASPQPKPLDAEPLDLPPHPRMCRPVPLQQAPLSAR</sequence>
<evidence type="ECO:0000256" key="1">
    <source>
        <dbReference type="SAM" id="MobiDB-lite"/>
    </source>
</evidence>
<evidence type="ECO:0000313" key="2">
    <source>
        <dbReference type="EMBL" id="WEB42874.1"/>
    </source>
</evidence>
<dbReference type="RefSeq" id="WP_275309443.1">
    <property type="nucleotide sequence ID" value="NZ_CP095749.1"/>
</dbReference>
<feature type="region of interest" description="Disordered" evidence="1">
    <location>
        <begin position="387"/>
        <end position="447"/>
    </location>
</feature>
<dbReference type="SUPFAM" id="SSF82171">
    <property type="entry name" value="DPP6 N-terminal domain-like"/>
    <property type="match status" value="1"/>
</dbReference>
<dbReference type="EMBL" id="CP095749">
    <property type="protein sequence ID" value="WEB42874.1"/>
    <property type="molecule type" value="Genomic_DNA"/>
</dbReference>
<dbReference type="Proteomes" id="UP001218629">
    <property type="component" value="Chromosome"/>
</dbReference>
<gene>
    <name evidence="2" type="ORF">MOV08_28890</name>
</gene>
<reference evidence="2 3" key="1">
    <citation type="submission" date="2022-03" db="EMBL/GenBank/DDBJ databases">
        <title>Streptomyces yunnanensis P86,complete genome.</title>
        <authorList>
            <person name="Chen S."/>
            <person name="Zhang Q."/>
        </authorList>
    </citation>
    <scope>NUCLEOTIDE SEQUENCE [LARGE SCALE GENOMIC DNA]</scope>
    <source>
        <strain evidence="2 3">P86</strain>
    </source>
</reference>
<name>A0ABY8ADS3_9ACTN</name>
<keyword evidence="3" id="KW-1185">Reference proteome</keyword>
<organism evidence="2 3">
    <name type="scientific">Streptomyces yunnanensis</name>
    <dbReference type="NCBI Taxonomy" id="156453"/>
    <lineage>
        <taxon>Bacteria</taxon>
        <taxon>Bacillati</taxon>
        <taxon>Actinomycetota</taxon>
        <taxon>Actinomycetes</taxon>
        <taxon>Kitasatosporales</taxon>
        <taxon>Streptomycetaceae</taxon>
        <taxon>Streptomyces</taxon>
    </lineage>
</organism>
<proteinExistence type="predicted"/>